<evidence type="ECO:0000256" key="2">
    <source>
        <dbReference type="ARBA" id="ARBA00007532"/>
    </source>
</evidence>
<dbReference type="Gene3D" id="3.30.390.30">
    <property type="match status" value="1"/>
</dbReference>
<keyword evidence="4" id="KW-0274">FAD</keyword>
<proteinExistence type="inferred from homology"/>
<dbReference type="InterPro" id="IPR001100">
    <property type="entry name" value="Pyr_nuc-diS_OxRdtase"/>
</dbReference>
<comment type="similarity">
    <text evidence="2">Belongs to the class-I pyridine nucleotide-disulfide oxidoreductase family.</text>
</comment>
<keyword evidence="7" id="KW-0560">Oxidoreductase</keyword>
<evidence type="ECO:0000313" key="7">
    <source>
        <dbReference type="EMBL" id="WEJ63328.1"/>
    </source>
</evidence>
<dbReference type="GO" id="GO:0004148">
    <property type="term" value="F:dihydrolipoyl dehydrogenase (NADH) activity"/>
    <property type="evidence" value="ECO:0007669"/>
    <property type="project" value="UniProtKB-EC"/>
</dbReference>
<dbReference type="Gene3D" id="3.50.50.60">
    <property type="entry name" value="FAD/NAD(P)-binding domain"/>
    <property type="match status" value="2"/>
</dbReference>
<dbReference type="InterPro" id="IPR016156">
    <property type="entry name" value="FAD/NAD-linked_Rdtase_dimer_sf"/>
</dbReference>
<keyword evidence="8" id="KW-1185">Reference proteome</keyword>
<comment type="cofactor">
    <cofactor evidence="1">
        <name>FAD</name>
        <dbReference type="ChEBI" id="CHEBI:57692"/>
    </cofactor>
</comment>
<evidence type="ECO:0000313" key="8">
    <source>
        <dbReference type="Proteomes" id="UP001222275"/>
    </source>
</evidence>
<dbReference type="Proteomes" id="UP001222275">
    <property type="component" value="Chromosome"/>
</dbReference>
<accession>A0ABY8CFW1</accession>
<gene>
    <name evidence="7" type="ORF">NR989_03485</name>
</gene>
<evidence type="ECO:0000259" key="6">
    <source>
        <dbReference type="Pfam" id="PF07992"/>
    </source>
</evidence>
<dbReference type="InterPro" id="IPR023753">
    <property type="entry name" value="FAD/NAD-binding_dom"/>
</dbReference>
<dbReference type="NCBIfam" id="NF004939">
    <property type="entry name" value="PRK06292.1-1"/>
    <property type="match status" value="1"/>
</dbReference>
<dbReference type="RefSeq" id="WP_275595581.1">
    <property type="nucleotide sequence ID" value="NZ_CP102381.1"/>
</dbReference>
<dbReference type="PIRSF" id="PIRSF000350">
    <property type="entry name" value="Mercury_reductase_MerA"/>
    <property type="match status" value="1"/>
</dbReference>
<dbReference type="SUPFAM" id="SSF55424">
    <property type="entry name" value="FAD/NAD-linked reductases, dimerisation (C-terminal) domain"/>
    <property type="match status" value="1"/>
</dbReference>
<evidence type="ECO:0000256" key="4">
    <source>
        <dbReference type="ARBA" id="ARBA00022827"/>
    </source>
</evidence>
<dbReference type="EC" id="1.8.1.4" evidence="7"/>
<dbReference type="InterPro" id="IPR036188">
    <property type="entry name" value="FAD/NAD-bd_sf"/>
</dbReference>
<dbReference type="InterPro" id="IPR004099">
    <property type="entry name" value="Pyr_nucl-diS_OxRdtase_dimer"/>
</dbReference>
<dbReference type="EMBL" id="CP102381">
    <property type="protein sequence ID" value="WEJ63328.1"/>
    <property type="molecule type" value="Genomic_DNA"/>
</dbReference>
<protein>
    <submittedName>
        <fullName evidence="7">Dihydrolipoyl dehydrogenase</fullName>
        <ecNumber evidence="7">1.8.1.4</ecNumber>
    </submittedName>
</protein>
<keyword evidence="3" id="KW-0285">Flavoprotein</keyword>
<feature type="domain" description="FAD/NAD(P)-binding" evidence="6">
    <location>
        <begin position="6"/>
        <end position="318"/>
    </location>
</feature>
<evidence type="ECO:0000259" key="5">
    <source>
        <dbReference type="Pfam" id="PF02852"/>
    </source>
</evidence>
<evidence type="ECO:0000256" key="3">
    <source>
        <dbReference type="ARBA" id="ARBA00022630"/>
    </source>
</evidence>
<evidence type="ECO:0000256" key="1">
    <source>
        <dbReference type="ARBA" id="ARBA00001974"/>
    </source>
</evidence>
<name>A0ABY8CFW1_9GAMM</name>
<feature type="domain" description="Pyridine nucleotide-disulphide oxidoreductase dimerisation" evidence="5">
    <location>
        <begin position="343"/>
        <end position="447"/>
    </location>
</feature>
<organism evidence="7 8">
    <name type="scientific">Thiomicrorhabdus lithotrophica</name>
    <dbReference type="NCBI Taxonomy" id="2949997"/>
    <lineage>
        <taxon>Bacteria</taxon>
        <taxon>Pseudomonadati</taxon>
        <taxon>Pseudomonadota</taxon>
        <taxon>Gammaproteobacteria</taxon>
        <taxon>Thiotrichales</taxon>
        <taxon>Piscirickettsiaceae</taxon>
        <taxon>Thiomicrorhabdus</taxon>
    </lineage>
</organism>
<dbReference type="Pfam" id="PF02852">
    <property type="entry name" value="Pyr_redox_dim"/>
    <property type="match status" value="1"/>
</dbReference>
<dbReference type="PRINTS" id="PR00368">
    <property type="entry name" value="FADPNR"/>
</dbReference>
<dbReference type="SUPFAM" id="SSF51905">
    <property type="entry name" value="FAD/NAD(P)-binding domain"/>
    <property type="match status" value="1"/>
</dbReference>
<dbReference type="PANTHER" id="PTHR43014:SF4">
    <property type="entry name" value="PYRIDINE NUCLEOTIDE-DISULFIDE OXIDOREDUCTASE RCLA-RELATED"/>
    <property type="match status" value="1"/>
</dbReference>
<dbReference type="Pfam" id="PF07992">
    <property type="entry name" value="Pyr_redox_2"/>
    <property type="match status" value="1"/>
</dbReference>
<sequence length="471" mass="51844">MMRTVKYAILGAGTSGLTAMGVIRKQTDDFVIINGGALGTTCARVGCMPSKAMIQSANLYHKRHMLSEFGLSGAEKLDIDTQKVLERVRRLRDRFTKGVQSGSTDTLTEDQFINGYAKFVGPNTLEVNGEVIQAERVIIATGSRPVVPEPWKALGDKLVTSDEIFELTELPKRIAVVGLGIIGLELGQALSRLGVEVVGFEMLKSVGGLSAPVAIDKAIELFSKDFPIHLGAAAQLENTDKGVLVKLENESFEVDMVLASLGRRPNIDLLQLEKAGVVLNERGMPSFNINTMQIEDKPLFIAGDVNTYRPILHEASHEGKIAVLNAISYPQVKGYERKTPLGIAFTDPDIGFFGVSYRDLDLSSSKVVDFNLERNNGRAIVMAEDYGVICLFGDKETRRLIGGEIVMPHAEHFTHLLAWAVEQDMTLLELIKMPFYHPVLEEAIQSALYKLYIALYSEEERGMEAELTVIK</sequence>
<dbReference type="PRINTS" id="PR00411">
    <property type="entry name" value="PNDRDTASEI"/>
</dbReference>
<dbReference type="PANTHER" id="PTHR43014">
    <property type="entry name" value="MERCURIC REDUCTASE"/>
    <property type="match status" value="1"/>
</dbReference>
<reference evidence="7 8" key="1">
    <citation type="submission" date="2022-06" db="EMBL/GenBank/DDBJ databases">
        <title>Thiomicrohabdus sp. nov, an obligately chemolithoautotrophic, sulfur-oxidizing bacterium isolated from beach of Guanyin Mountain. Amoy.</title>
        <authorList>
            <person name="Zhu H."/>
        </authorList>
    </citation>
    <scope>NUCLEOTIDE SEQUENCE [LARGE SCALE GENOMIC DNA]</scope>
    <source>
        <strain evidence="7 8">XGS-01</strain>
    </source>
</reference>